<organism evidence="1 2">
    <name type="scientific">Aromia moschata</name>
    <dbReference type="NCBI Taxonomy" id="1265417"/>
    <lineage>
        <taxon>Eukaryota</taxon>
        <taxon>Metazoa</taxon>
        <taxon>Ecdysozoa</taxon>
        <taxon>Arthropoda</taxon>
        <taxon>Hexapoda</taxon>
        <taxon>Insecta</taxon>
        <taxon>Pterygota</taxon>
        <taxon>Neoptera</taxon>
        <taxon>Endopterygota</taxon>
        <taxon>Coleoptera</taxon>
        <taxon>Polyphaga</taxon>
        <taxon>Cucujiformia</taxon>
        <taxon>Chrysomeloidea</taxon>
        <taxon>Cerambycidae</taxon>
        <taxon>Cerambycinae</taxon>
        <taxon>Callichromatini</taxon>
        <taxon>Aromia</taxon>
    </lineage>
</organism>
<name>A0AAV8X182_9CUCU</name>
<keyword evidence="2" id="KW-1185">Reference proteome</keyword>
<proteinExistence type="predicted"/>
<dbReference type="EMBL" id="JAPWTK010001494">
    <property type="protein sequence ID" value="KAJ8932317.1"/>
    <property type="molecule type" value="Genomic_DNA"/>
</dbReference>
<protein>
    <submittedName>
        <fullName evidence="1">Uncharacterized protein</fullName>
    </submittedName>
</protein>
<reference evidence="1" key="1">
    <citation type="journal article" date="2023" name="Insect Mol. Biol.">
        <title>Genome sequencing provides insights into the evolution of gene families encoding plant cell wall-degrading enzymes in longhorned beetles.</title>
        <authorList>
            <person name="Shin N.R."/>
            <person name="Okamura Y."/>
            <person name="Kirsch R."/>
            <person name="Pauchet Y."/>
        </authorList>
    </citation>
    <scope>NUCLEOTIDE SEQUENCE</scope>
    <source>
        <strain evidence="1">AMC_N1</strain>
    </source>
</reference>
<evidence type="ECO:0000313" key="2">
    <source>
        <dbReference type="Proteomes" id="UP001162162"/>
    </source>
</evidence>
<dbReference type="AlphaFoldDB" id="A0AAV8X182"/>
<sequence length="78" mass="8664">MIRFWDRELVLKDTPLKFLSPTLDDHRENGVEKLPDVGKLFSGGDQISIKEVFCQGESSACQGAALIRPPPGYGPVEY</sequence>
<gene>
    <name evidence="1" type="ORF">NQ318_011940</name>
</gene>
<comment type="caution">
    <text evidence="1">The sequence shown here is derived from an EMBL/GenBank/DDBJ whole genome shotgun (WGS) entry which is preliminary data.</text>
</comment>
<accession>A0AAV8X182</accession>
<evidence type="ECO:0000313" key="1">
    <source>
        <dbReference type="EMBL" id="KAJ8932317.1"/>
    </source>
</evidence>
<dbReference type="Proteomes" id="UP001162162">
    <property type="component" value="Unassembled WGS sequence"/>
</dbReference>